<evidence type="ECO:0000313" key="1">
    <source>
        <dbReference type="EMBL" id="KSW11632.1"/>
    </source>
</evidence>
<accession>A0A0V8RUB0</accession>
<dbReference type="RefSeq" id="WP_058370307.1">
    <property type="nucleotide sequence ID" value="NZ_LNTB01000001.1"/>
</dbReference>
<gene>
    <name evidence="1" type="ORF">CF15_02035</name>
</gene>
<evidence type="ECO:0000313" key="2">
    <source>
        <dbReference type="Proteomes" id="UP000053352"/>
    </source>
</evidence>
<dbReference type="Proteomes" id="UP000053352">
    <property type="component" value="Unassembled WGS sequence"/>
</dbReference>
<sequence>MGEEGCGRRANEIVYFVAWRLENMKDYRAWATSMLKAWGALLNEANNQRSLLPFASLALAHLGVGLTATYAIEGEDLEKALQKAKEDLCAVYRAGLELLEQAYQKGKVLEVIQEAMKGEEGGEASEGSAS</sequence>
<proteinExistence type="predicted"/>
<comment type="caution">
    <text evidence="1">The sequence shown here is derived from an EMBL/GenBank/DDBJ whole genome shotgun (WGS) entry which is preliminary data.</text>
</comment>
<protein>
    <submittedName>
        <fullName evidence="1">Uncharacterized protein</fullName>
    </submittedName>
</protein>
<dbReference type="EMBL" id="LNTB01000001">
    <property type="protein sequence ID" value="KSW11632.1"/>
    <property type="molecule type" value="Genomic_DNA"/>
</dbReference>
<name>A0A0V8RUB0_PYROC</name>
<dbReference type="OrthoDB" id="378243at2157"/>
<reference evidence="1 2" key="1">
    <citation type="submission" date="2015-11" db="EMBL/GenBank/DDBJ databases">
        <title>Genome sequence of Pyrodictium occultum PL-19, a marine hyperthermophilic archaeon isolated from Volcano, Italy.</title>
        <authorList>
            <person name="Utturkar S."/>
            <person name="Huber H."/>
            <person name="Leptihn S."/>
            <person name="Brown S."/>
            <person name="Stetter K.O."/>
            <person name="Podar M."/>
        </authorList>
    </citation>
    <scope>NUCLEOTIDE SEQUENCE [LARGE SCALE GENOMIC DNA]</scope>
    <source>
        <strain evidence="1 2">PL-19</strain>
    </source>
</reference>
<keyword evidence="2" id="KW-1185">Reference proteome</keyword>
<organism evidence="1 2">
    <name type="scientific">Pyrodictium occultum</name>
    <dbReference type="NCBI Taxonomy" id="2309"/>
    <lineage>
        <taxon>Archaea</taxon>
        <taxon>Thermoproteota</taxon>
        <taxon>Thermoprotei</taxon>
        <taxon>Desulfurococcales</taxon>
        <taxon>Pyrodictiaceae</taxon>
        <taxon>Pyrodictium</taxon>
    </lineage>
</organism>
<dbReference type="AlphaFoldDB" id="A0A0V8RUB0"/>